<evidence type="ECO:0000313" key="3">
    <source>
        <dbReference type="Proteomes" id="UP000466785"/>
    </source>
</evidence>
<name>A0A6N4VIM5_9MYCO</name>
<keyword evidence="3" id="KW-1185">Reference proteome</keyword>
<dbReference type="KEGG" id="mpof:MPOR_48560"/>
<evidence type="ECO:0000313" key="2">
    <source>
        <dbReference type="EMBL" id="BBX53830.1"/>
    </source>
</evidence>
<gene>
    <name evidence="2" type="ORF">MPOR_48560</name>
</gene>
<sequence length="54" mass="5217">MPPGSTMVKLIVPRSLGALGARTGLRTYPSSANDNPGGSAKGTTGDACSVGGAL</sequence>
<accession>A0A6N4VIM5</accession>
<dbReference type="AlphaFoldDB" id="A0A6N4VIM5"/>
<dbReference type="Proteomes" id="UP000466785">
    <property type="component" value="Chromosome"/>
</dbReference>
<evidence type="ECO:0000256" key="1">
    <source>
        <dbReference type="SAM" id="MobiDB-lite"/>
    </source>
</evidence>
<reference evidence="2 3" key="1">
    <citation type="journal article" date="2019" name="Emerg. Microbes Infect.">
        <title>Comprehensive subspecies identification of 175 nontuberculous mycobacteria species based on 7547 genomic profiles.</title>
        <authorList>
            <person name="Matsumoto Y."/>
            <person name="Kinjo T."/>
            <person name="Motooka D."/>
            <person name="Nabeya D."/>
            <person name="Jung N."/>
            <person name="Uechi K."/>
            <person name="Horii T."/>
            <person name="Iida T."/>
            <person name="Fujita J."/>
            <person name="Nakamura S."/>
        </authorList>
    </citation>
    <scope>NUCLEOTIDE SEQUENCE [LARGE SCALE GENOMIC DNA]</scope>
    <source>
        <strain evidence="2 3">JCM 12603</strain>
    </source>
</reference>
<feature type="region of interest" description="Disordered" evidence="1">
    <location>
        <begin position="24"/>
        <end position="54"/>
    </location>
</feature>
<dbReference type="EMBL" id="AP022570">
    <property type="protein sequence ID" value="BBX53830.1"/>
    <property type="molecule type" value="Genomic_DNA"/>
</dbReference>
<proteinExistence type="predicted"/>
<organism evidence="2 3">
    <name type="scientific">Mycolicibacterium poriferae</name>
    <dbReference type="NCBI Taxonomy" id="39694"/>
    <lineage>
        <taxon>Bacteria</taxon>
        <taxon>Bacillati</taxon>
        <taxon>Actinomycetota</taxon>
        <taxon>Actinomycetes</taxon>
        <taxon>Mycobacteriales</taxon>
        <taxon>Mycobacteriaceae</taxon>
        <taxon>Mycolicibacterium</taxon>
    </lineage>
</organism>
<protein>
    <submittedName>
        <fullName evidence="2">Uncharacterized protein</fullName>
    </submittedName>
</protein>